<feature type="region of interest" description="Disordered" evidence="1">
    <location>
        <begin position="87"/>
        <end position="112"/>
    </location>
</feature>
<reference evidence="2 3" key="1">
    <citation type="submission" date="2019-09" db="EMBL/GenBank/DDBJ databases">
        <authorList>
            <person name="Depoorter E."/>
        </authorList>
    </citation>
    <scope>NUCLEOTIDE SEQUENCE [LARGE SCALE GENOMIC DNA]</scope>
    <source>
        <strain evidence="2">LMG 20980</strain>
    </source>
</reference>
<feature type="region of interest" description="Disordered" evidence="1">
    <location>
        <begin position="1"/>
        <end position="40"/>
    </location>
</feature>
<dbReference type="Proteomes" id="UP000494201">
    <property type="component" value="Unassembled WGS sequence"/>
</dbReference>
<name>A0A6P2G6S5_9BURK</name>
<evidence type="ECO:0000313" key="2">
    <source>
        <dbReference type="EMBL" id="VVU49390.1"/>
    </source>
</evidence>
<accession>A0A6P2G6S5</accession>
<feature type="region of interest" description="Disordered" evidence="1">
    <location>
        <begin position="128"/>
        <end position="154"/>
    </location>
</feature>
<organism evidence="2 3">
    <name type="scientific">Burkholderia anthina</name>
    <dbReference type="NCBI Taxonomy" id="179879"/>
    <lineage>
        <taxon>Bacteria</taxon>
        <taxon>Pseudomonadati</taxon>
        <taxon>Pseudomonadota</taxon>
        <taxon>Betaproteobacteria</taxon>
        <taxon>Burkholderiales</taxon>
        <taxon>Burkholderiaceae</taxon>
        <taxon>Burkholderia</taxon>
        <taxon>Burkholderia cepacia complex</taxon>
    </lineage>
</organism>
<evidence type="ECO:0000256" key="1">
    <source>
        <dbReference type="SAM" id="MobiDB-lite"/>
    </source>
</evidence>
<gene>
    <name evidence="2" type="ORF">BAN20980_02089</name>
</gene>
<sequence>MRATWPSLARDQKSRTRNMSRCGSKAADTTRPSMGRASAGTPEMHDIVYLPAHLGGSVRTGHRYCFGRATRFAQHTGFPVERVSCRTDDCTGGDSQSDRLTDLPRPGQPFPRSLAQERGFLAVRRMQAASEQPDRRSAGCVSRPGIRSPAPHESLSSCSSDRLGPLPVWAGDALIPAACHRAAGMFFAPSLSRPGYVQRIACCCPLSRPARRWFPTRRICRRASALRD</sequence>
<protein>
    <submittedName>
        <fullName evidence="2">Uncharacterized protein</fullName>
    </submittedName>
</protein>
<proteinExistence type="predicted"/>
<evidence type="ECO:0000313" key="3">
    <source>
        <dbReference type="Proteomes" id="UP000494201"/>
    </source>
</evidence>
<dbReference type="AlphaFoldDB" id="A0A6P2G6S5"/>
<dbReference type="EMBL" id="CABVLY010000006">
    <property type="protein sequence ID" value="VVU49390.1"/>
    <property type="molecule type" value="Genomic_DNA"/>
</dbReference>